<feature type="compositionally biased region" description="Polar residues" evidence="1">
    <location>
        <begin position="422"/>
        <end position="431"/>
    </location>
</feature>
<name>A0A5J4WX73_9EUKA</name>
<evidence type="ECO:0000313" key="2">
    <source>
        <dbReference type="EMBL" id="KAA6398945.1"/>
    </source>
</evidence>
<feature type="compositionally biased region" description="Low complexity" evidence="1">
    <location>
        <begin position="317"/>
        <end position="327"/>
    </location>
</feature>
<organism evidence="2 3">
    <name type="scientific">Streblomastix strix</name>
    <dbReference type="NCBI Taxonomy" id="222440"/>
    <lineage>
        <taxon>Eukaryota</taxon>
        <taxon>Metamonada</taxon>
        <taxon>Preaxostyla</taxon>
        <taxon>Oxymonadida</taxon>
        <taxon>Streblomastigidae</taxon>
        <taxon>Streblomastix</taxon>
    </lineage>
</organism>
<feature type="compositionally biased region" description="Low complexity" evidence="1">
    <location>
        <begin position="404"/>
        <end position="421"/>
    </location>
</feature>
<feature type="region of interest" description="Disordered" evidence="1">
    <location>
        <begin position="288"/>
        <end position="307"/>
    </location>
</feature>
<dbReference type="EMBL" id="SNRW01000848">
    <property type="protein sequence ID" value="KAA6398945.1"/>
    <property type="molecule type" value="Genomic_DNA"/>
</dbReference>
<accession>A0A5J4WX73</accession>
<proteinExistence type="predicted"/>
<protein>
    <submittedName>
        <fullName evidence="2">Uncharacterized protein</fullName>
    </submittedName>
</protein>
<feature type="compositionally biased region" description="Basic and acidic residues" evidence="1">
    <location>
        <begin position="207"/>
        <end position="216"/>
    </location>
</feature>
<feature type="region of interest" description="Disordered" evidence="1">
    <location>
        <begin position="313"/>
        <end position="334"/>
    </location>
</feature>
<evidence type="ECO:0000256" key="1">
    <source>
        <dbReference type="SAM" id="MobiDB-lite"/>
    </source>
</evidence>
<reference evidence="2 3" key="1">
    <citation type="submission" date="2019-03" db="EMBL/GenBank/DDBJ databases">
        <title>Single cell metagenomics reveals metabolic interactions within the superorganism composed of flagellate Streblomastix strix and complex community of Bacteroidetes bacteria on its surface.</title>
        <authorList>
            <person name="Treitli S.C."/>
            <person name="Kolisko M."/>
            <person name="Husnik F."/>
            <person name="Keeling P."/>
            <person name="Hampl V."/>
        </authorList>
    </citation>
    <scope>NUCLEOTIDE SEQUENCE [LARGE SCALE GENOMIC DNA]</scope>
    <source>
        <strain evidence="2">ST1C</strain>
    </source>
</reference>
<evidence type="ECO:0000313" key="3">
    <source>
        <dbReference type="Proteomes" id="UP000324800"/>
    </source>
</evidence>
<comment type="caution">
    <text evidence="2">The sequence shown here is derived from an EMBL/GenBank/DDBJ whole genome shotgun (WGS) entry which is preliminary data.</text>
</comment>
<gene>
    <name evidence="2" type="ORF">EZS28_005527</name>
</gene>
<dbReference type="AlphaFoldDB" id="A0A5J4WX73"/>
<feature type="region of interest" description="Disordered" evidence="1">
    <location>
        <begin position="369"/>
        <end position="431"/>
    </location>
</feature>
<feature type="region of interest" description="Disordered" evidence="1">
    <location>
        <begin position="201"/>
        <end position="220"/>
    </location>
</feature>
<sequence length="431" mass="49146">MSIPGAPKYCRDIQLCTTPQTLQTYKEPRVNEQFSFKATITFRGHEPTFNLAPINDTRKICKSHTYPYFAQLFFGEARSAPDIYFDCIFKGRVLSLIGGIDRKTVHFHTQQIIDREKEKNFDVGKWKDKWKNFGGLTEIKVNKDQLEKERDKWAVEMDFHIFRTELTQDVPNEPVLLTVQFGDKVLIDKCQRLFSDEFNNKTQNNGKIKEQDRQSNDDTSEDVYEFRAKCCSRGDKLLQKPHIFQIISLSDKLPGLKMANSLSYIDSNQLYGYSNLSQIFQPLHYNPQFSPPQIESPQNSLHSQQSTTAPYCIISQSPPLSTTPTPTNQESPSPIPPIIWNLNQSLPRASITNQSNKLLHRDGRIHWIQPGGHNASHETDEQLGILPPPPPLLRTPKLNTSTHSSSEPLTATTSSSSLLVSKQDQTQTQQT</sequence>
<dbReference type="Proteomes" id="UP000324800">
    <property type="component" value="Unassembled WGS sequence"/>
</dbReference>